<keyword evidence="2" id="KW-0732">Signal</keyword>
<name>A0A939G264_9HYPH</name>
<keyword evidence="4" id="KW-1185">Reference proteome</keyword>
<protein>
    <submittedName>
        <fullName evidence="3">Uncharacterized protein</fullName>
    </submittedName>
</protein>
<dbReference type="Proteomes" id="UP000664122">
    <property type="component" value="Unassembled WGS sequence"/>
</dbReference>
<dbReference type="RefSeq" id="WP_207259277.1">
    <property type="nucleotide sequence ID" value="NZ_JAFMPP010000020.1"/>
</dbReference>
<feature type="signal peptide" evidence="2">
    <location>
        <begin position="1"/>
        <end position="20"/>
    </location>
</feature>
<evidence type="ECO:0000256" key="1">
    <source>
        <dbReference type="SAM" id="MobiDB-lite"/>
    </source>
</evidence>
<sequence>MPILFVCLGFCFVVASQAFAFSQFENDDDSYHGSGGIVAVPLPPLPGSEKDRQGPNLPSDQTKQSAPDKAPNGAKPPSANTPSVPESEGTDEGEVPLSPEDENARDGKIYTPPPANGAARPENGGGATAPLTPPHSTDGRGAANQPPVLPGGDADRPPAASGTAGRSALPLDSDISHDPAKLPAPVREMREKLLAAARSGDIGELRPFLRPGPDGTLLTFANTPADPIAFLKRASGDGQGLETLAIMIDVLNAGYARVEPNGDDEIYVWPYFTQLDLNKLTKPQLVELFQIVTANDYQAMLEFGAYNFYRIGITPDGDLQFFVAGD</sequence>
<evidence type="ECO:0000313" key="4">
    <source>
        <dbReference type="Proteomes" id="UP000664122"/>
    </source>
</evidence>
<feature type="region of interest" description="Disordered" evidence="1">
    <location>
        <begin position="35"/>
        <end position="184"/>
    </location>
</feature>
<evidence type="ECO:0000256" key="2">
    <source>
        <dbReference type="SAM" id="SignalP"/>
    </source>
</evidence>
<feature type="chain" id="PRO_5037440211" evidence="2">
    <location>
        <begin position="21"/>
        <end position="326"/>
    </location>
</feature>
<proteinExistence type="predicted"/>
<evidence type="ECO:0000313" key="3">
    <source>
        <dbReference type="EMBL" id="MBO0664361.1"/>
    </source>
</evidence>
<feature type="compositionally biased region" description="Acidic residues" evidence="1">
    <location>
        <begin position="88"/>
        <end position="101"/>
    </location>
</feature>
<comment type="caution">
    <text evidence="3">The sequence shown here is derived from an EMBL/GenBank/DDBJ whole genome shotgun (WGS) entry which is preliminary data.</text>
</comment>
<dbReference type="EMBL" id="JAFMPP010000020">
    <property type="protein sequence ID" value="MBO0664361.1"/>
    <property type="molecule type" value="Genomic_DNA"/>
</dbReference>
<feature type="compositionally biased region" description="Polar residues" evidence="1">
    <location>
        <begin position="56"/>
        <end position="65"/>
    </location>
</feature>
<reference evidence="3" key="1">
    <citation type="submission" date="2021-03" db="EMBL/GenBank/DDBJ databases">
        <title>Whole genome sequence of Jiella sp. CQZ9-1.</title>
        <authorList>
            <person name="Tuo L."/>
        </authorList>
    </citation>
    <scope>NUCLEOTIDE SEQUENCE</scope>
    <source>
        <strain evidence="3">CQZ9-1</strain>
    </source>
</reference>
<dbReference type="AlphaFoldDB" id="A0A939G264"/>
<accession>A0A939G264</accession>
<gene>
    <name evidence="3" type="ORF">J1C48_17410</name>
</gene>
<organism evidence="3 4">
    <name type="scientific">Jiella flava</name>
    <dbReference type="NCBI Taxonomy" id="2816857"/>
    <lineage>
        <taxon>Bacteria</taxon>
        <taxon>Pseudomonadati</taxon>
        <taxon>Pseudomonadota</taxon>
        <taxon>Alphaproteobacteria</taxon>
        <taxon>Hyphomicrobiales</taxon>
        <taxon>Aurantimonadaceae</taxon>
        <taxon>Jiella</taxon>
    </lineage>
</organism>